<sequence length="1144" mass="130897">MPVLSQFRLPGHSEITVIKTDQEEAQAYWEIIGFGKNIFSSKDDDKIRAHFANERKTTQVNSWHKLLWPSLELPSAMKARHAQGQDSEQEVWWRKSMFTTSVAFSWIVWGIATPRRMHEEKERSRLFLGQLINHILETQGRICLNVSQIGDPAAKCSTQVTAQNGTIDSRLLWTRAIYNRVYQIWNINKLNRNHWLDSDISRPTLLDLIAFAFDSSCQPDGGLLQPLALSLVQQLAQYVDTNLARLSIEPVKEEEHRSKNRKLDHSLFLQKVTRAALFLLNENVAYWSRARTEMQHRKVFHVYVDGSAVSKKPTELGFIWSPECLRGVYAFDCSSVIIQLHWHIEKKTRIICIENTKGLRIKMIKRLYGEHYHIWTLRVEPADVGHAGVNREICINHVQTCGRCLLRENKEERRWQLLAGHSTPACPLAALESLIADRLVGDMAPATSKMKKKDDDSKRESFRPSTRIRRAEKKKPVKWPDGSAIGLPPEEDSSEEDENDHFRQWLEHMDETTFNSSIVKKMSREELFLALGFCLGFSPGDEPCQRKKEKMLSAVKSEYLRRGSPMQAVGWKVATMCRFMRAKIATSAPGDDLGTYDYELPEKSEPDMESDKEENDEEEALPANGWAVLTENVKGKKTHILAHKKTNKKVDIGPPESQANWVIFSDAESEEQFIWQGKKYLREFSPIACYELYNQINAAEAAVGKGKDAKRKKKDEDGPGVVLDRPQSLRSMCSEGDMDDSFGGSESDEDKESEPKDKCLEEDKALFIYVEKDKGKKLTQFLVDPVNLRELKLPGAENNGSDSWSISKDGFGNLILKSNKTGVPNRDPTVVLAGRKAKDIDSTRLQQVRQQEDEHSAKGSDEARAAEEAKEKERHRKAQEIFDQREAKKRKLEIAAQAEKAKQEKKDLQSRTEELARLLQERKQRRLQMEQDKKAEAEALEKAKQAAEKKKSEELAKQAQAESEARELVLKKADEERKRSEAEALANEKKAQEDKKRAESEREAKKKEQQEEEQRAEIAKKQEEEDLKAARMKFDEMQRELERENAQLLEQQAKAPSEEQIAQMQQELEKLSDEMIEEDARDAEAAEADSPTTVNSNSKLTEGPEDENKSMGAGAGNESDEDDKRMQEIKKIAQDSCLNQFWFE</sequence>
<evidence type="ECO:0000313" key="3">
    <source>
        <dbReference type="EMBL" id="CAL4772032.1"/>
    </source>
</evidence>
<name>A0A9P1C441_9DINO</name>
<evidence type="ECO:0000256" key="1">
    <source>
        <dbReference type="SAM" id="MobiDB-lite"/>
    </source>
</evidence>
<organism evidence="2">
    <name type="scientific">Cladocopium goreaui</name>
    <dbReference type="NCBI Taxonomy" id="2562237"/>
    <lineage>
        <taxon>Eukaryota</taxon>
        <taxon>Sar</taxon>
        <taxon>Alveolata</taxon>
        <taxon>Dinophyceae</taxon>
        <taxon>Suessiales</taxon>
        <taxon>Symbiodiniaceae</taxon>
        <taxon>Cladocopium</taxon>
    </lineage>
</organism>
<feature type="compositionally biased region" description="Basic and acidic residues" evidence="1">
    <location>
        <begin position="924"/>
        <end position="956"/>
    </location>
</feature>
<feature type="compositionally biased region" description="Basic and acidic residues" evidence="1">
    <location>
        <begin position="963"/>
        <end position="1045"/>
    </location>
</feature>
<comment type="caution">
    <text evidence="2">The sequence shown here is derived from an EMBL/GenBank/DDBJ whole genome shotgun (WGS) entry which is preliminary data.</text>
</comment>
<dbReference type="EMBL" id="CAMXCT010000913">
    <property type="protein sequence ID" value="CAI3984720.1"/>
    <property type="molecule type" value="Genomic_DNA"/>
</dbReference>
<feature type="compositionally biased region" description="Acidic residues" evidence="1">
    <location>
        <begin position="607"/>
        <end position="620"/>
    </location>
</feature>
<feature type="compositionally biased region" description="Basic and acidic residues" evidence="1">
    <location>
        <begin position="850"/>
        <end position="886"/>
    </location>
</feature>
<feature type="region of interest" description="Disordered" evidence="1">
    <location>
        <begin position="446"/>
        <end position="499"/>
    </location>
</feature>
<protein>
    <submittedName>
        <fullName evidence="2">Uncharacterized protein</fullName>
    </submittedName>
</protein>
<reference evidence="3 4" key="2">
    <citation type="submission" date="2024-05" db="EMBL/GenBank/DDBJ databases">
        <authorList>
            <person name="Chen Y."/>
            <person name="Shah S."/>
            <person name="Dougan E. K."/>
            <person name="Thang M."/>
            <person name="Chan C."/>
        </authorList>
    </citation>
    <scope>NUCLEOTIDE SEQUENCE [LARGE SCALE GENOMIC DNA]</scope>
</reference>
<evidence type="ECO:0000313" key="4">
    <source>
        <dbReference type="Proteomes" id="UP001152797"/>
    </source>
</evidence>
<feature type="region of interest" description="Disordered" evidence="1">
    <location>
        <begin position="703"/>
        <end position="757"/>
    </location>
</feature>
<proteinExistence type="predicted"/>
<feature type="compositionally biased region" description="Basic residues" evidence="1">
    <location>
        <begin position="466"/>
        <end position="477"/>
    </location>
</feature>
<dbReference type="EMBL" id="CAMXCT020000913">
    <property type="protein sequence ID" value="CAL1138095.1"/>
    <property type="molecule type" value="Genomic_DNA"/>
</dbReference>
<dbReference type="EMBL" id="CAMXCT030000913">
    <property type="protein sequence ID" value="CAL4772032.1"/>
    <property type="molecule type" value="Genomic_DNA"/>
</dbReference>
<feature type="compositionally biased region" description="Polar residues" evidence="1">
    <location>
        <begin position="1090"/>
        <end position="1100"/>
    </location>
</feature>
<gene>
    <name evidence="2" type="ORF">C1SCF055_LOCUS12239</name>
</gene>
<reference evidence="2" key="1">
    <citation type="submission" date="2022-10" db="EMBL/GenBank/DDBJ databases">
        <authorList>
            <person name="Chen Y."/>
            <person name="Dougan E. K."/>
            <person name="Chan C."/>
            <person name="Rhodes N."/>
            <person name="Thang M."/>
        </authorList>
    </citation>
    <scope>NUCLEOTIDE SEQUENCE</scope>
</reference>
<evidence type="ECO:0000313" key="2">
    <source>
        <dbReference type="EMBL" id="CAI3984720.1"/>
    </source>
</evidence>
<feature type="region of interest" description="Disordered" evidence="1">
    <location>
        <begin position="593"/>
        <end position="620"/>
    </location>
</feature>
<feature type="compositionally biased region" description="Acidic residues" evidence="1">
    <location>
        <begin position="489"/>
        <end position="499"/>
    </location>
</feature>
<feature type="compositionally biased region" description="Acidic residues" evidence="1">
    <location>
        <begin position="1074"/>
        <end position="1087"/>
    </location>
</feature>
<keyword evidence="4" id="KW-1185">Reference proteome</keyword>
<feature type="compositionally biased region" description="Basic and acidic residues" evidence="1">
    <location>
        <begin position="452"/>
        <end position="462"/>
    </location>
</feature>
<accession>A0A9P1C441</accession>
<dbReference type="Proteomes" id="UP001152797">
    <property type="component" value="Unassembled WGS sequence"/>
</dbReference>
<dbReference type="AlphaFoldDB" id="A0A9P1C441"/>
<feature type="region of interest" description="Disordered" evidence="1">
    <location>
        <begin position="817"/>
        <end position="886"/>
    </location>
</feature>
<feature type="compositionally biased region" description="Acidic residues" evidence="1">
    <location>
        <begin position="736"/>
        <end position="752"/>
    </location>
</feature>
<feature type="region of interest" description="Disordered" evidence="1">
    <location>
        <begin position="924"/>
        <end position="1127"/>
    </location>
</feature>